<dbReference type="InterPro" id="IPR033412">
    <property type="entry name" value="PFOR_II"/>
</dbReference>
<dbReference type="InterPro" id="IPR050722">
    <property type="entry name" value="Pyruvate:ferred/Flavod_OxRd"/>
</dbReference>
<dbReference type="GO" id="GO:0019164">
    <property type="term" value="F:pyruvate synthase activity"/>
    <property type="evidence" value="ECO:0007669"/>
    <property type="project" value="UniProtKB-ARBA"/>
</dbReference>
<comment type="caution">
    <text evidence="7">The sequence shown here is derived from an EMBL/GenBank/DDBJ whole genome shotgun (WGS) entry which is preliminary data.</text>
</comment>
<dbReference type="PANTHER" id="PTHR32154:SF14">
    <property type="entry name" value="2-OXOGLUTARATE SYNTHASE SUBUNIT KORA"/>
    <property type="match status" value="1"/>
</dbReference>
<feature type="domain" description="Pyruvate:ferredoxin oxidoreductase core" evidence="6">
    <location>
        <begin position="272"/>
        <end position="349"/>
    </location>
</feature>
<evidence type="ECO:0000259" key="6">
    <source>
        <dbReference type="Pfam" id="PF17147"/>
    </source>
</evidence>
<dbReference type="EC" id="1.2.7.11" evidence="2"/>
<organism evidence="7">
    <name type="scientific">Thermosphaera aggregans</name>
    <dbReference type="NCBI Taxonomy" id="54254"/>
    <lineage>
        <taxon>Archaea</taxon>
        <taxon>Thermoproteota</taxon>
        <taxon>Thermoprotei</taxon>
        <taxon>Desulfurococcales</taxon>
        <taxon>Desulfurococcaceae</taxon>
        <taxon>Thermosphaera</taxon>
    </lineage>
</organism>
<evidence type="ECO:0000259" key="5">
    <source>
        <dbReference type="Pfam" id="PF01855"/>
    </source>
</evidence>
<dbReference type="NCBIfam" id="NF006412">
    <property type="entry name" value="PRK08659.1"/>
    <property type="match status" value="1"/>
</dbReference>
<dbReference type="Gene3D" id="3.40.50.920">
    <property type="match status" value="1"/>
</dbReference>
<evidence type="ECO:0000256" key="2">
    <source>
        <dbReference type="ARBA" id="ARBA00012691"/>
    </source>
</evidence>
<protein>
    <recommendedName>
        <fullName evidence="2">2-oxoacid oxidoreductase (ferredoxin)</fullName>
        <ecNumber evidence="2">1.2.7.11</ecNumber>
    </recommendedName>
</protein>
<accession>A0A7C2FHD7</accession>
<proteinExistence type="predicted"/>
<dbReference type="Pfam" id="PF01855">
    <property type="entry name" value="POR_N"/>
    <property type="match status" value="1"/>
</dbReference>
<dbReference type="InterPro" id="IPR002880">
    <property type="entry name" value="Pyrv_Fd/Flavodoxin_OxRdtase_N"/>
</dbReference>
<gene>
    <name evidence="7" type="ORF">ENP55_05255</name>
</gene>
<dbReference type="InterPro" id="IPR029061">
    <property type="entry name" value="THDP-binding"/>
</dbReference>
<evidence type="ECO:0000256" key="3">
    <source>
        <dbReference type="ARBA" id="ARBA00023002"/>
    </source>
</evidence>
<dbReference type="Pfam" id="PF17147">
    <property type="entry name" value="PFOR_II"/>
    <property type="match status" value="1"/>
</dbReference>
<dbReference type="SUPFAM" id="SSF52922">
    <property type="entry name" value="TK C-terminal domain-like"/>
    <property type="match status" value="1"/>
</dbReference>
<evidence type="ECO:0000256" key="1">
    <source>
        <dbReference type="ARBA" id="ARBA00011631"/>
    </source>
</evidence>
<dbReference type="GO" id="GO:0006979">
    <property type="term" value="P:response to oxidative stress"/>
    <property type="evidence" value="ECO:0007669"/>
    <property type="project" value="TreeGrafter"/>
</dbReference>
<dbReference type="FunFam" id="3.40.50.970:FF:000022">
    <property type="entry name" value="2-oxoglutarate ferredoxin oxidoreductase alpha subunit"/>
    <property type="match status" value="1"/>
</dbReference>
<comment type="subunit">
    <text evidence="1">Heterodimer composed of an alpha and a beta subunit.</text>
</comment>
<dbReference type="Gene3D" id="3.40.50.970">
    <property type="match status" value="1"/>
</dbReference>
<dbReference type="EMBL" id="DSJT01000026">
    <property type="protein sequence ID" value="HEF87680.1"/>
    <property type="molecule type" value="Genomic_DNA"/>
</dbReference>
<sequence length="372" mass="41337">MRKVFASGNIAVAEGAMTAGLKFYAGYPITPSSDLMEYLAEELPRRGGVVIQMEDEIASINAIIGASNAGVKAMTATSGPGLSLMAEGIGLAVITETPIVIAHVMRAGPSTGVPTKTTQSDIYMVRWLTHGDYIIPSFAPWSVQEAFDLTIKAFNVSEKLRTPVFILSDAILAHVWEPLVVKEPGEVEIIDRKMPKSVEGYMPYLPDEDLVPPMAPFGKGFKVLVESLVHDEKGYYAPNNEKYRQLVTRLNMKITRSLDWLFEYEGFFLEDAEIVFVAYGSVARTVFALAKQLRSTGARIGFFRPKTLWPLHEKVMRETIKGRKIIVVENNLGKLGMDVERILCDKEVYKASVLNLESPTLKEVKEAVMQWL</sequence>
<dbReference type="AlphaFoldDB" id="A0A7C2FHD7"/>
<dbReference type="PANTHER" id="PTHR32154">
    <property type="entry name" value="PYRUVATE-FLAVODOXIN OXIDOREDUCTASE-RELATED"/>
    <property type="match status" value="1"/>
</dbReference>
<dbReference type="GO" id="GO:0018491">
    <property type="term" value="F:2-oxobutyrate synthase activity"/>
    <property type="evidence" value="ECO:0007669"/>
    <property type="project" value="UniProtKB-ARBA"/>
</dbReference>
<dbReference type="InterPro" id="IPR009014">
    <property type="entry name" value="Transketo_C/PFOR_II"/>
</dbReference>
<name>A0A7C2FHD7_9CREN</name>
<feature type="domain" description="Pyruvate flavodoxin/ferredoxin oxidoreductase pyrimidine binding" evidence="5">
    <location>
        <begin position="14"/>
        <end position="240"/>
    </location>
</feature>
<evidence type="ECO:0000256" key="4">
    <source>
        <dbReference type="ARBA" id="ARBA00048893"/>
    </source>
</evidence>
<evidence type="ECO:0000313" key="7">
    <source>
        <dbReference type="EMBL" id="HEF87680.1"/>
    </source>
</evidence>
<keyword evidence="3" id="KW-0560">Oxidoreductase</keyword>
<dbReference type="SUPFAM" id="SSF52518">
    <property type="entry name" value="Thiamin diphosphate-binding fold (THDP-binding)"/>
    <property type="match status" value="1"/>
</dbReference>
<reference evidence="7" key="1">
    <citation type="journal article" date="2020" name="mSystems">
        <title>Genome- and Community-Level Interaction Insights into Carbon Utilization and Element Cycling Functions of Hydrothermarchaeota in Hydrothermal Sediment.</title>
        <authorList>
            <person name="Zhou Z."/>
            <person name="Liu Y."/>
            <person name="Xu W."/>
            <person name="Pan J."/>
            <person name="Luo Z.H."/>
            <person name="Li M."/>
        </authorList>
    </citation>
    <scope>NUCLEOTIDE SEQUENCE [LARGE SCALE GENOMIC DNA]</scope>
    <source>
        <strain evidence="7">SpSt-23</strain>
    </source>
</reference>
<dbReference type="CDD" id="cd07034">
    <property type="entry name" value="TPP_PYR_PFOR_IOR-alpha_like"/>
    <property type="match status" value="1"/>
</dbReference>
<comment type="catalytic activity">
    <reaction evidence="4">
        <text>a 2-oxocarboxylate + 2 oxidized [2Fe-2S]-[ferredoxin] + CoA = an acyl-CoA + 2 reduced [2Fe-2S]-[ferredoxin] + CO2 + H(+)</text>
        <dbReference type="Rhea" id="RHEA:42316"/>
        <dbReference type="Rhea" id="RHEA-COMP:10000"/>
        <dbReference type="Rhea" id="RHEA-COMP:10001"/>
        <dbReference type="ChEBI" id="CHEBI:15378"/>
        <dbReference type="ChEBI" id="CHEBI:16526"/>
        <dbReference type="ChEBI" id="CHEBI:33737"/>
        <dbReference type="ChEBI" id="CHEBI:33738"/>
        <dbReference type="ChEBI" id="CHEBI:35179"/>
        <dbReference type="ChEBI" id="CHEBI:57287"/>
        <dbReference type="ChEBI" id="CHEBI:58342"/>
        <dbReference type="EC" id="1.2.7.11"/>
    </reaction>
</comment>